<gene>
    <name evidence="1" type="ORF">IPK02_05685</name>
</gene>
<evidence type="ECO:0008006" key="3">
    <source>
        <dbReference type="Google" id="ProtNLM"/>
    </source>
</evidence>
<accession>A0A935T881</accession>
<dbReference type="InterPro" id="IPR011009">
    <property type="entry name" value="Kinase-like_dom_sf"/>
</dbReference>
<dbReference type="AlphaFoldDB" id="A0A935T881"/>
<dbReference type="Proteomes" id="UP000706151">
    <property type="component" value="Unassembled WGS sequence"/>
</dbReference>
<proteinExistence type="predicted"/>
<organism evidence="1 2">
    <name type="scientific">Candidatus Accumulibacter affinis</name>
    <dbReference type="NCBI Taxonomy" id="2954384"/>
    <lineage>
        <taxon>Bacteria</taxon>
        <taxon>Pseudomonadati</taxon>
        <taxon>Pseudomonadota</taxon>
        <taxon>Betaproteobacteria</taxon>
        <taxon>Candidatus Accumulibacter</taxon>
    </lineage>
</organism>
<evidence type="ECO:0000313" key="1">
    <source>
        <dbReference type="EMBL" id="MBK7953491.1"/>
    </source>
</evidence>
<dbReference type="Gene3D" id="1.10.510.10">
    <property type="entry name" value="Transferase(Phosphotransferase) domain 1"/>
    <property type="match status" value="1"/>
</dbReference>
<evidence type="ECO:0000313" key="2">
    <source>
        <dbReference type="Proteomes" id="UP000706151"/>
    </source>
</evidence>
<comment type="caution">
    <text evidence="1">The sequence shown here is derived from an EMBL/GenBank/DDBJ whole genome shotgun (WGS) entry which is preliminary data.</text>
</comment>
<protein>
    <recommendedName>
        <fullName evidence="3">Protein kinase domain-containing protein</fullName>
    </recommendedName>
</protein>
<name>A0A935T881_9PROT</name>
<dbReference type="SUPFAM" id="SSF56112">
    <property type="entry name" value="Protein kinase-like (PK-like)"/>
    <property type="match status" value="2"/>
</dbReference>
<dbReference type="Pfam" id="PF06293">
    <property type="entry name" value="Kdo"/>
    <property type="match status" value="2"/>
</dbReference>
<reference evidence="1 2" key="1">
    <citation type="submission" date="2020-10" db="EMBL/GenBank/DDBJ databases">
        <title>Connecting structure to function with the recovery of over 1000 high-quality activated sludge metagenome-assembled genomes encoding full-length rRNA genes using long-read sequencing.</title>
        <authorList>
            <person name="Singleton C.M."/>
            <person name="Petriglieri F."/>
            <person name="Kristensen J.M."/>
            <person name="Kirkegaard R.H."/>
            <person name="Michaelsen T.Y."/>
            <person name="Andersen M.H."/>
            <person name="Karst S.M."/>
            <person name="Dueholm M.S."/>
            <person name="Nielsen P.H."/>
            <person name="Albertsen M."/>
        </authorList>
    </citation>
    <scope>NUCLEOTIDE SEQUENCE [LARGE SCALE GENOMIC DNA]</scope>
    <source>
        <strain evidence="1">Fred_18-Q3-R57-64_BAT3C.720</strain>
    </source>
</reference>
<dbReference type="EMBL" id="JADJOT010000005">
    <property type="protein sequence ID" value="MBK7953491.1"/>
    <property type="molecule type" value="Genomic_DNA"/>
</dbReference>
<sequence length="479" mass="52726">MSLDELALASTLQAAGRNPQLPFRIALADGRQLRMFRLLRVLPGKRLVGEATLGDRRVLAKLFVGRHCEKHWQQERAGLEELVLAAVPTPPLVAAMALAGGGYALLTDFLDSAESLAECWARVAGRPPGDAQALSTLAPALTMAGRLHAAGLVHEDLHLGNFLRHDGCLLVIDGDAVRVVSPGQALPPERACANLAVLLAQLPPAWDEHLPTLLPAYLAGAGNVPFAMPALRAQITRVRAWRLGDFLAKTVRDCTLFAVERSTSRFSTVLRQESAALAPLLAAPDSAIERGRVLKDGGTSTVARVVVNDRVLLVKRYNLKNLGHALGRLWRPSRAWHSWREGHRLQFLGIPTPQPLALIEERVGPLRRRGWLICDFCPGPNLLVHLSADREPPAAEARAMISLFETMHRQQISHGDLKAMNLLWYAERVLLIDLDSVVQHRSPAAHARAWQRDRARLLRNWPAASLLHRWLDEHLPPAA</sequence>